<dbReference type="Proteomes" id="UP000186955">
    <property type="component" value="Unassembled WGS sequence"/>
</dbReference>
<feature type="region of interest" description="Disordered" evidence="1">
    <location>
        <begin position="1"/>
        <end position="36"/>
    </location>
</feature>
<comment type="caution">
    <text evidence="2">The sequence shown here is derived from an EMBL/GenBank/DDBJ whole genome shotgun (WGS) entry which is preliminary data.</text>
</comment>
<keyword evidence="3" id="KW-1185">Reference proteome</keyword>
<gene>
    <name evidence="2" type="ORF">PENSUB_12978</name>
</gene>
<accession>A0A1Q5SV21</accession>
<sequence length="214" mass="23534">MCDRCRDASAVQLPASPSVGPRQRLEETDGDDDLGDLQAGAELLQTRIQEQARGLADYIGCLETWRGVCMICYHLPRVASGQVGHARHGLAGCVNPERFRFFDAKREAQSQGQGRGGWFRQYSSCYRCFNPQAVCDRLGAGGCQFRDLVMPSCWAVFQNKSWVAQYLDTLGGGHVADDEAGYMLWLGEEQEVFGEAASRAIAVADLVFRQMAGA</sequence>
<organism evidence="2 3">
    <name type="scientific">Penicillium subrubescens</name>
    <dbReference type="NCBI Taxonomy" id="1316194"/>
    <lineage>
        <taxon>Eukaryota</taxon>
        <taxon>Fungi</taxon>
        <taxon>Dikarya</taxon>
        <taxon>Ascomycota</taxon>
        <taxon>Pezizomycotina</taxon>
        <taxon>Eurotiomycetes</taxon>
        <taxon>Eurotiomycetidae</taxon>
        <taxon>Eurotiales</taxon>
        <taxon>Aspergillaceae</taxon>
        <taxon>Penicillium</taxon>
    </lineage>
</organism>
<protein>
    <submittedName>
        <fullName evidence="2">Uncharacterized protein</fullName>
    </submittedName>
</protein>
<reference evidence="2 3" key="1">
    <citation type="submission" date="2016-10" db="EMBL/GenBank/DDBJ databases">
        <title>Genome sequence of the ascomycete fungus Penicillium subrubescens.</title>
        <authorList>
            <person name="De Vries R.P."/>
            <person name="Peng M."/>
            <person name="Dilokpimol A."/>
            <person name="Hilden K."/>
            <person name="Makela M.R."/>
            <person name="Grigoriev I."/>
            <person name="Riley R."/>
            <person name="Granchi Z."/>
        </authorList>
    </citation>
    <scope>NUCLEOTIDE SEQUENCE [LARGE SCALE GENOMIC DNA]</scope>
    <source>
        <strain evidence="2 3">CBS 132785</strain>
    </source>
</reference>
<evidence type="ECO:0000256" key="1">
    <source>
        <dbReference type="SAM" id="MobiDB-lite"/>
    </source>
</evidence>
<dbReference type="AlphaFoldDB" id="A0A1Q5SV21"/>
<name>A0A1Q5SV21_9EURO</name>
<evidence type="ECO:0000313" key="3">
    <source>
        <dbReference type="Proteomes" id="UP000186955"/>
    </source>
</evidence>
<dbReference type="EMBL" id="MNBE01000745">
    <property type="protein sequence ID" value="OKO91810.1"/>
    <property type="molecule type" value="Genomic_DNA"/>
</dbReference>
<evidence type="ECO:0000313" key="2">
    <source>
        <dbReference type="EMBL" id="OKO91810.1"/>
    </source>
</evidence>
<proteinExistence type="predicted"/>